<evidence type="ECO:0000313" key="2">
    <source>
        <dbReference type="EMBL" id="KAG2388087.1"/>
    </source>
</evidence>
<sequence>MLQQPSHRSTFRMEEDDFSSSTSSPHHDPDETNRYINDMLLNTPQVEGNWRWNTTILSLAAFHSCGTLQRNYDVRTKRYLFHVLPSTKSNTIRVIYGFEARNILETDLPIPQNIDDQLVTSTADRSFSVYKLATFDYLEDLPNYMQVLSAKDTHPPSSYEIVDLCAKENVEWVVVKYQISDSDVIKVFTAQNHDNECKPTILNTQNSTCMAVHVATHTPIPWICCVFRDKFNKLMLNKFRMGDKEPHSKVLELSLNDDTRVTCVTTLGISGNEWYFLFGLSNGELYYSHQNNSNKQVFWLVRPKSTTLGSILSILQTKERLVILGSNKLIIAKTLDTTKLKLSVLNHKGSNKTTNLGEVFSFLMSERQDEQAQRICLNSNSTLLATITNSGILRIFKVDFEKDSYELVFNIALFHGEFRNCLSMSFAKQFAMGKNKSREYLVVCFEKGVVLVVEPMYTFSVVPSPVDLTPEDTQEL</sequence>
<dbReference type="Proteomes" id="UP000816034">
    <property type="component" value="Unassembled WGS sequence"/>
</dbReference>
<organism evidence="2 3">
    <name type="scientific">Naegleria lovaniensis</name>
    <name type="common">Amoeba</name>
    <dbReference type="NCBI Taxonomy" id="51637"/>
    <lineage>
        <taxon>Eukaryota</taxon>
        <taxon>Discoba</taxon>
        <taxon>Heterolobosea</taxon>
        <taxon>Tetramitia</taxon>
        <taxon>Eutetramitia</taxon>
        <taxon>Vahlkampfiidae</taxon>
        <taxon>Naegleria</taxon>
    </lineage>
</organism>
<evidence type="ECO:0000256" key="1">
    <source>
        <dbReference type="SAM" id="MobiDB-lite"/>
    </source>
</evidence>
<dbReference type="Gene3D" id="2.130.10.10">
    <property type="entry name" value="YVTN repeat-like/Quinoprotein amine dehydrogenase"/>
    <property type="match status" value="1"/>
</dbReference>
<dbReference type="InterPro" id="IPR036322">
    <property type="entry name" value="WD40_repeat_dom_sf"/>
</dbReference>
<protein>
    <submittedName>
        <fullName evidence="2">Uncharacterized protein</fullName>
    </submittedName>
</protein>
<accession>A0AA88GSI8</accession>
<keyword evidence="3" id="KW-1185">Reference proteome</keyword>
<name>A0AA88GSI8_NAELO</name>
<reference evidence="2 3" key="1">
    <citation type="journal article" date="2018" name="BMC Genomics">
        <title>The genome of Naegleria lovaniensis, the basis for a comparative approach to unravel pathogenicity factors of the human pathogenic amoeba N. fowleri.</title>
        <authorList>
            <person name="Liechti N."/>
            <person name="Schurch N."/>
            <person name="Bruggmann R."/>
            <person name="Wittwer M."/>
        </authorList>
    </citation>
    <scope>NUCLEOTIDE SEQUENCE [LARGE SCALE GENOMIC DNA]</scope>
    <source>
        <strain evidence="2 3">ATCC 30569</strain>
    </source>
</reference>
<gene>
    <name evidence="2" type="ORF">C9374_000937</name>
</gene>
<dbReference type="SUPFAM" id="SSF50978">
    <property type="entry name" value="WD40 repeat-like"/>
    <property type="match status" value="1"/>
</dbReference>
<dbReference type="AlphaFoldDB" id="A0AA88GSI8"/>
<evidence type="ECO:0000313" key="3">
    <source>
        <dbReference type="Proteomes" id="UP000816034"/>
    </source>
</evidence>
<feature type="region of interest" description="Disordered" evidence="1">
    <location>
        <begin position="1"/>
        <end position="33"/>
    </location>
</feature>
<comment type="caution">
    <text evidence="2">The sequence shown here is derived from an EMBL/GenBank/DDBJ whole genome shotgun (WGS) entry which is preliminary data.</text>
</comment>
<dbReference type="GeneID" id="68093393"/>
<dbReference type="EMBL" id="PYSW02000011">
    <property type="protein sequence ID" value="KAG2388087.1"/>
    <property type="molecule type" value="Genomic_DNA"/>
</dbReference>
<dbReference type="RefSeq" id="XP_044552079.1">
    <property type="nucleotide sequence ID" value="XM_044699549.1"/>
</dbReference>
<proteinExistence type="predicted"/>
<dbReference type="InterPro" id="IPR015943">
    <property type="entry name" value="WD40/YVTN_repeat-like_dom_sf"/>
</dbReference>